<evidence type="ECO:0000256" key="1">
    <source>
        <dbReference type="SAM" id="MobiDB-lite"/>
    </source>
</evidence>
<name>A0A926NYK0_9HYPH</name>
<dbReference type="SUPFAM" id="SSF141371">
    <property type="entry name" value="PilZ domain-like"/>
    <property type="match status" value="1"/>
</dbReference>
<gene>
    <name evidence="3" type="ORF">HK439_06855</name>
</gene>
<evidence type="ECO:0000313" key="4">
    <source>
        <dbReference type="Proteomes" id="UP000598467"/>
    </source>
</evidence>
<dbReference type="Proteomes" id="UP000598467">
    <property type="component" value="Unassembled WGS sequence"/>
</dbReference>
<accession>A0A926NYK0</accession>
<sequence length="103" mass="11564">MVCSRLGRETLRCHIVDASKSGCRLESDQFDKLPDEIEISIPKLDMPLVGTIVWRSGEHAGVSLNWPFSENPESKSPNKRMKPEEEDAARARRRARGGAFGVR</sequence>
<dbReference type="GO" id="GO:0035438">
    <property type="term" value="F:cyclic-di-GMP binding"/>
    <property type="evidence" value="ECO:0007669"/>
    <property type="project" value="InterPro"/>
</dbReference>
<dbReference type="AlphaFoldDB" id="A0A926NYK0"/>
<organism evidence="3 4">
    <name type="scientific">Roseibium aggregatum</name>
    <dbReference type="NCBI Taxonomy" id="187304"/>
    <lineage>
        <taxon>Bacteria</taxon>
        <taxon>Pseudomonadati</taxon>
        <taxon>Pseudomonadota</taxon>
        <taxon>Alphaproteobacteria</taxon>
        <taxon>Hyphomicrobiales</taxon>
        <taxon>Stappiaceae</taxon>
        <taxon>Roseibium</taxon>
    </lineage>
</organism>
<reference evidence="3" key="1">
    <citation type="submission" date="2020-05" db="EMBL/GenBank/DDBJ databases">
        <title>Identification of trans-AT polyketide cluster in two marine bacteria, producers of a novel glutaramide-containing polyketide sesbanimide D and analogs.</title>
        <authorList>
            <person name="Kacar D."/>
            <person name="Rodriguez P."/>
            <person name="Canedo L."/>
            <person name="Gonzalez E."/>
            <person name="Galan B."/>
            <person name="De La Calle F."/>
            <person name="Garcia J.L."/>
        </authorList>
    </citation>
    <scope>NUCLEOTIDE SEQUENCE</scope>
    <source>
        <strain evidence="3">PHM038</strain>
    </source>
</reference>
<feature type="region of interest" description="Disordered" evidence="1">
    <location>
        <begin position="65"/>
        <end position="103"/>
    </location>
</feature>
<proteinExistence type="predicted"/>
<feature type="domain" description="PilZ" evidence="2">
    <location>
        <begin position="5"/>
        <end position="69"/>
    </location>
</feature>
<evidence type="ECO:0000259" key="2">
    <source>
        <dbReference type="Pfam" id="PF07238"/>
    </source>
</evidence>
<protein>
    <submittedName>
        <fullName evidence="3">PilZ domain-containing protein</fullName>
    </submittedName>
</protein>
<evidence type="ECO:0000313" key="3">
    <source>
        <dbReference type="EMBL" id="MBD1545975.1"/>
    </source>
</evidence>
<comment type="caution">
    <text evidence="3">The sequence shown here is derived from an EMBL/GenBank/DDBJ whole genome shotgun (WGS) entry which is preliminary data.</text>
</comment>
<dbReference type="Pfam" id="PF07238">
    <property type="entry name" value="PilZ"/>
    <property type="match status" value="1"/>
</dbReference>
<dbReference type="InterPro" id="IPR009875">
    <property type="entry name" value="PilZ_domain"/>
</dbReference>
<dbReference type="EMBL" id="JABFCZ010000006">
    <property type="protein sequence ID" value="MBD1545975.1"/>
    <property type="molecule type" value="Genomic_DNA"/>
</dbReference>